<name>A0A4V5N4M2_9PEZI</name>
<comment type="caution">
    <text evidence="1">The sequence shown here is derived from an EMBL/GenBank/DDBJ whole genome shotgun (WGS) entry which is preliminary data.</text>
</comment>
<accession>A0A4V5N4M2</accession>
<gene>
    <name evidence="1" type="ORF">B0A54_16128</name>
</gene>
<proteinExistence type="predicted"/>
<protein>
    <submittedName>
        <fullName evidence="1">Uncharacterized protein</fullName>
    </submittedName>
</protein>
<dbReference type="OrthoDB" id="3813839at2759"/>
<dbReference type="EMBL" id="NAJP01000118">
    <property type="protein sequence ID" value="TKA28329.1"/>
    <property type="molecule type" value="Genomic_DNA"/>
</dbReference>
<dbReference type="Proteomes" id="UP000310066">
    <property type="component" value="Unassembled WGS sequence"/>
</dbReference>
<evidence type="ECO:0000313" key="2">
    <source>
        <dbReference type="Proteomes" id="UP000310066"/>
    </source>
</evidence>
<evidence type="ECO:0000313" key="1">
    <source>
        <dbReference type="EMBL" id="TKA28329.1"/>
    </source>
</evidence>
<sequence length="259" mass="28980">MDHSDQISVCLYNVSTDRLFEESRNDHIAGLGDNESRAYSSIISVDAGTQYDAYVTIPDTFVLQGAGGILLSISEGHTHNEDHSMQDTQIMYIPRLSCGTVEGDYIVSSFRRWNASGRDALHDLRVPQPNPDRKPGAAPHTLRPCLKANQGAIKVTLQRVTFKRSGSNYIIRRKNPDHDISTVPPECYRAKPRIVNDELRIINQHWVTPLEGEPGLPYVFEFVNVQPEPLSDELDEAEALIQTVSGSQVGTPLWVEERD</sequence>
<organism evidence="1 2">
    <name type="scientific">Friedmanniomyces endolithicus</name>
    <dbReference type="NCBI Taxonomy" id="329885"/>
    <lineage>
        <taxon>Eukaryota</taxon>
        <taxon>Fungi</taxon>
        <taxon>Dikarya</taxon>
        <taxon>Ascomycota</taxon>
        <taxon>Pezizomycotina</taxon>
        <taxon>Dothideomycetes</taxon>
        <taxon>Dothideomycetidae</taxon>
        <taxon>Mycosphaerellales</taxon>
        <taxon>Teratosphaeriaceae</taxon>
        <taxon>Friedmanniomyces</taxon>
    </lineage>
</organism>
<reference evidence="1 2" key="1">
    <citation type="submission" date="2017-03" db="EMBL/GenBank/DDBJ databases">
        <title>Genomes of endolithic fungi from Antarctica.</title>
        <authorList>
            <person name="Coleine C."/>
            <person name="Masonjones S."/>
            <person name="Stajich J.E."/>
        </authorList>
    </citation>
    <scope>NUCLEOTIDE SEQUENCE [LARGE SCALE GENOMIC DNA]</scope>
    <source>
        <strain evidence="1 2">CCFEE 5311</strain>
    </source>
</reference>
<dbReference type="AlphaFoldDB" id="A0A4V5N4M2"/>